<dbReference type="SUPFAM" id="SSF47413">
    <property type="entry name" value="lambda repressor-like DNA-binding domains"/>
    <property type="match status" value="1"/>
</dbReference>
<feature type="domain" description="HTH cro/C1-type" evidence="2">
    <location>
        <begin position="11"/>
        <end position="67"/>
    </location>
</feature>
<dbReference type="SMART" id="SM00530">
    <property type="entry name" value="HTH_XRE"/>
    <property type="match status" value="1"/>
</dbReference>
<comment type="similarity">
    <text evidence="1">Belongs to the short-chain fatty acyl-CoA assimilation regulator (ScfR) family.</text>
</comment>
<accession>A0A1M6QNL1</accession>
<dbReference type="GO" id="GO:0003677">
    <property type="term" value="F:DNA binding"/>
    <property type="evidence" value="ECO:0007669"/>
    <property type="project" value="InterPro"/>
</dbReference>
<gene>
    <name evidence="3" type="ORF">SAMN05720469_102171</name>
</gene>
<evidence type="ECO:0000259" key="2">
    <source>
        <dbReference type="PROSITE" id="PS50943"/>
    </source>
</evidence>
<evidence type="ECO:0000313" key="4">
    <source>
        <dbReference type="Proteomes" id="UP000184275"/>
    </source>
</evidence>
<dbReference type="Gene3D" id="1.10.10.2910">
    <property type="match status" value="1"/>
</dbReference>
<sequence length="350" mass="39987">MSTLTDFATRLKNARLTKGWSMDKLCENMDPPVSKMTISRYEKGEILPSSIHLIALANALGKSCDYFVRPITFQLETVHFRKKSCVTVKETRRIEQETADRLENYIELEEICGESSSEKLPIYEVSSINDIIAAAEDLRKKWGIGKNGITNVIDLFESHGIKVIEIDAPDSFDGLSSMVCGEIPTIVLAYQKKFSERKRLTASHELGHLVLKFDNKITEKEQESLCNRFATEMLLPEKELKEILGENLSNYVFSEVRSVQKRYGISFDAVMYKMKECGIIPEKRYIGYRIYKSKNPEYKANVEVNYWHEECSDKLLRLAGKAYSKGLITLSKAACLLNKDVAEIHRELVL</sequence>
<dbReference type="RefSeq" id="WP_073302231.1">
    <property type="nucleotide sequence ID" value="NZ_FRAW01000002.1"/>
</dbReference>
<dbReference type="Pfam" id="PF06114">
    <property type="entry name" value="Peptidase_M78"/>
    <property type="match status" value="1"/>
</dbReference>
<evidence type="ECO:0000256" key="1">
    <source>
        <dbReference type="ARBA" id="ARBA00007227"/>
    </source>
</evidence>
<dbReference type="PANTHER" id="PTHR43236:SF1">
    <property type="entry name" value="BLL7220 PROTEIN"/>
    <property type="match status" value="1"/>
</dbReference>
<dbReference type="InterPro" id="IPR052345">
    <property type="entry name" value="Rad_response_metalloprotease"/>
</dbReference>
<dbReference type="CDD" id="cd00093">
    <property type="entry name" value="HTH_XRE"/>
    <property type="match status" value="1"/>
</dbReference>
<keyword evidence="4" id="KW-1185">Reference proteome</keyword>
<dbReference type="PANTHER" id="PTHR43236">
    <property type="entry name" value="ANTITOXIN HIGA1"/>
    <property type="match status" value="1"/>
</dbReference>
<proteinExistence type="inferred from homology"/>
<dbReference type="InterPro" id="IPR010359">
    <property type="entry name" value="IrrE_HExxH"/>
</dbReference>
<dbReference type="InterPro" id="IPR001387">
    <property type="entry name" value="Cro/C1-type_HTH"/>
</dbReference>
<reference evidence="4" key="1">
    <citation type="submission" date="2016-11" db="EMBL/GenBank/DDBJ databases">
        <authorList>
            <person name="Varghese N."/>
            <person name="Submissions S."/>
        </authorList>
    </citation>
    <scope>NUCLEOTIDE SEQUENCE [LARGE SCALE GENOMIC DNA]</scope>
    <source>
        <strain evidence="4">UWOS</strain>
    </source>
</reference>
<name>A0A1M6QNL1_9BACT</name>
<dbReference type="InterPro" id="IPR010982">
    <property type="entry name" value="Lambda_DNA-bd_dom_sf"/>
</dbReference>
<dbReference type="PROSITE" id="PS50943">
    <property type="entry name" value="HTH_CROC1"/>
    <property type="match status" value="1"/>
</dbReference>
<evidence type="ECO:0000313" key="3">
    <source>
        <dbReference type="EMBL" id="SHK21738.1"/>
    </source>
</evidence>
<dbReference type="Proteomes" id="UP000184275">
    <property type="component" value="Unassembled WGS sequence"/>
</dbReference>
<dbReference type="Gene3D" id="1.10.260.40">
    <property type="entry name" value="lambda repressor-like DNA-binding domains"/>
    <property type="match status" value="1"/>
</dbReference>
<dbReference type="AlphaFoldDB" id="A0A1M6QNL1"/>
<dbReference type="EMBL" id="FRAW01000002">
    <property type="protein sequence ID" value="SHK21738.1"/>
    <property type="molecule type" value="Genomic_DNA"/>
</dbReference>
<protein>
    <submittedName>
        <fullName evidence="3">Zn-dependent peptidase ImmA, M78 family</fullName>
    </submittedName>
</protein>
<organism evidence="3 4">
    <name type="scientific">Fibrobacter intestinalis</name>
    <dbReference type="NCBI Taxonomy" id="28122"/>
    <lineage>
        <taxon>Bacteria</taxon>
        <taxon>Pseudomonadati</taxon>
        <taxon>Fibrobacterota</taxon>
        <taxon>Fibrobacteria</taxon>
        <taxon>Fibrobacterales</taxon>
        <taxon>Fibrobacteraceae</taxon>
        <taxon>Fibrobacter</taxon>
    </lineage>
</organism>
<dbReference type="Pfam" id="PF01381">
    <property type="entry name" value="HTH_3"/>
    <property type="match status" value="1"/>
</dbReference>